<dbReference type="EMBL" id="JH816363">
    <property type="protein sequence ID" value="EKC40897.1"/>
    <property type="molecule type" value="Genomic_DNA"/>
</dbReference>
<organism evidence="2">
    <name type="scientific">Magallana gigas</name>
    <name type="common">Pacific oyster</name>
    <name type="synonym">Crassostrea gigas</name>
    <dbReference type="NCBI Taxonomy" id="29159"/>
    <lineage>
        <taxon>Eukaryota</taxon>
        <taxon>Metazoa</taxon>
        <taxon>Spiralia</taxon>
        <taxon>Lophotrochozoa</taxon>
        <taxon>Mollusca</taxon>
        <taxon>Bivalvia</taxon>
        <taxon>Autobranchia</taxon>
        <taxon>Pteriomorphia</taxon>
        <taxon>Ostreida</taxon>
        <taxon>Ostreoidea</taxon>
        <taxon>Ostreidae</taxon>
        <taxon>Magallana</taxon>
    </lineage>
</organism>
<dbReference type="InParanoid" id="K1QVJ5"/>
<sequence length="228" mass="26822">MASTNSKKRRLKVSETESEMENANESNDSNVLEGFQMREIMQGMNSIQSTLTGFMLRLDTQGRHMDEITTEVRGKHGVQERWEQLQEQANDTLYTITEYKHAQEKMSREVRLLRDYIVKLEFRINSQEKQISELQTRALEKNIIISGLEEKFTKSRTPENLAKVIRNFFIHEMGIEEDSEDTLQINAFYRMGEKDKNRKYPRPVCVQFANKINKDDSRCPHHLCLQLT</sequence>
<dbReference type="AlphaFoldDB" id="K1QVJ5"/>
<accession>K1QVJ5</accession>
<evidence type="ECO:0000313" key="2">
    <source>
        <dbReference type="EMBL" id="EKC40897.1"/>
    </source>
</evidence>
<evidence type="ECO:0000256" key="1">
    <source>
        <dbReference type="SAM" id="MobiDB-lite"/>
    </source>
</evidence>
<name>K1QVJ5_MAGGI</name>
<feature type="region of interest" description="Disordered" evidence="1">
    <location>
        <begin position="1"/>
        <end position="28"/>
    </location>
</feature>
<feature type="compositionally biased region" description="Basic residues" evidence="1">
    <location>
        <begin position="1"/>
        <end position="11"/>
    </location>
</feature>
<protein>
    <submittedName>
        <fullName evidence="2">Uncharacterized protein</fullName>
    </submittedName>
</protein>
<reference evidence="2" key="1">
    <citation type="journal article" date="2012" name="Nature">
        <title>The oyster genome reveals stress adaptation and complexity of shell formation.</title>
        <authorList>
            <person name="Zhang G."/>
            <person name="Fang X."/>
            <person name="Guo X."/>
            <person name="Li L."/>
            <person name="Luo R."/>
            <person name="Xu F."/>
            <person name="Yang P."/>
            <person name="Zhang L."/>
            <person name="Wang X."/>
            <person name="Qi H."/>
            <person name="Xiong Z."/>
            <person name="Que H."/>
            <person name="Xie Y."/>
            <person name="Holland P.W."/>
            <person name="Paps J."/>
            <person name="Zhu Y."/>
            <person name="Wu F."/>
            <person name="Chen Y."/>
            <person name="Wang J."/>
            <person name="Peng C."/>
            <person name="Meng J."/>
            <person name="Yang L."/>
            <person name="Liu J."/>
            <person name="Wen B."/>
            <person name="Zhang N."/>
            <person name="Huang Z."/>
            <person name="Zhu Q."/>
            <person name="Feng Y."/>
            <person name="Mount A."/>
            <person name="Hedgecock D."/>
            <person name="Xu Z."/>
            <person name="Liu Y."/>
            <person name="Domazet-Loso T."/>
            <person name="Du Y."/>
            <person name="Sun X."/>
            <person name="Zhang S."/>
            <person name="Liu B."/>
            <person name="Cheng P."/>
            <person name="Jiang X."/>
            <person name="Li J."/>
            <person name="Fan D."/>
            <person name="Wang W."/>
            <person name="Fu W."/>
            <person name="Wang T."/>
            <person name="Wang B."/>
            <person name="Zhang J."/>
            <person name="Peng Z."/>
            <person name="Li Y."/>
            <person name="Li N."/>
            <person name="Wang J."/>
            <person name="Chen M."/>
            <person name="He Y."/>
            <person name="Tan F."/>
            <person name="Song X."/>
            <person name="Zheng Q."/>
            <person name="Huang R."/>
            <person name="Yang H."/>
            <person name="Du X."/>
            <person name="Chen L."/>
            <person name="Yang M."/>
            <person name="Gaffney P.M."/>
            <person name="Wang S."/>
            <person name="Luo L."/>
            <person name="She Z."/>
            <person name="Ming Y."/>
            <person name="Huang W."/>
            <person name="Zhang S."/>
            <person name="Huang B."/>
            <person name="Zhang Y."/>
            <person name="Qu T."/>
            <person name="Ni P."/>
            <person name="Miao G."/>
            <person name="Wang J."/>
            <person name="Wang Q."/>
            <person name="Steinberg C.E."/>
            <person name="Wang H."/>
            <person name="Li N."/>
            <person name="Qian L."/>
            <person name="Zhang G."/>
            <person name="Li Y."/>
            <person name="Yang H."/>
            <person name="Liu X."/>
            <person name="Wang J."/>
            <person name="Yin Y."/>
            <person name="Wang J."/>
        </authorList>
    </citation>
    <scope>NUCLEOTIDE SEQUENCE [LARGE SCALE GENOMIC DNA]</scope>
    <source>
        <strain evidence="2">05x7-T-G4-1.051#20</strain>
    </source>
</reference>
<gene>
    <name evidence="2" type="ORF">CGI_10028613</name>
</gene>
<dbReference type="HOGENOM" id="CLU_1215796_0_0_1"/>
<proteinExistence type="predicted"/>